<sequence>MTTFTETQLVNVKQQFNALDKDGDGLIGENEFIEALKNADRNPEDYDTQAFFASADKNKDGKITFNEFVDACQSLGLAEIFPVSGQPVKRSPEDVDRIFRNFDRNNDGHITREELTEALARQGESPSGSEVQDMMDAADKNKDDKIDREEFSNVV</sequence>
<dbReference type="FunFam" id="1.10.238.10:FF:000001">
    <property type="entry name" value="Calmodulin 1"/>
    <property type="match status" value="1"/>
</dbReference>
<dbReference type="InterPro" id="IPR018247">
    <property type="entry name" value="EF_Hand_1_Ca_BS"/>
</dbReference>
<dbReference type="PANTHER" id="PTHR23048">
    <property type="entry name" value="MYOSIN LIGHT CHAIN 1, 3"/>
    <property type="match status" value="1"/>
</dbReference>
<dbReference type="GO" id="GO:0016460">
    <property type="term" value="C:myosin II complex"/>
    <property type="evidence" value="ECO:0007669"/>
    <property type="project" value="TreeGrafter"/>
</dbReference>
<dbReference type="InterPro" id="IPR050230">
    <property type="entry name" value="CALM/Myosin/TropC-like"/>
</dbReference>
<dbReference type="GO" id="GO:0005509">
    <property type="term" value="F:calcium ion binding"/>
    <property type="evidence" value="ECO:0007669"/>
    <property type="project" value="InterPro"/>
</dbReference>
<evidence type="ECO:0000256" key="3">
    <source>
        <dbReference type="SAM" id="MobiDB-lite"/>
    </source>
</evidence>
<dbReference type="SUPFAM" id="SSF47473">
    <property type="entry name" value="EF-hand"/>
    <property type="match status" value="1"/>
</dbReference>
<dbReference type="InterPro" id="IPR002048">
    <property type="entry name" value="EF_hand_dom"/>
</dbReference>
<dbReference type="PANTHER" id="PTHR23048:SF0">
    <property type="entry name" value="CALMODULIN LIKE 3"/>
    <property type="match status" value="1"/>
</dbReference>
<dbReference type="Pfam" id="PF13499">
    <property type="entry name" value="EF-hand_7"/>
    <property type="match status" value="2"/>
</dbReference>
<keyword evidence="2" id="KW-0106">Calcium</keyword>
<organism evidence="5 6">
    <name type="scientific">Entomortierella chlamydospora</name>
    <dbReference type="NCBI Taxonomy" id="101097"/>
    <lineage>
        <taxon>Eukaryota</taxon>
        <taxon>Fungi</taxon>
        <taxon>Fungi incertae sedis</taxon>
        <taxon>Mucoromycota</taxon>
        <taxon>Mortierellomycotina</taxon>
        <taxon>Mortierellomycetes</taxon>
        <taxon>Mortierellales</taxon>
        <taxon>Mortierellaceae</taxon>
        <taxon>Entomortierella</taxon>
    </lineage>
</organism>
<evidence type="ECO:0000256" key="2">
    <source>
        <dbReference type="ARBA" id="ARBA00022837"/>
    </source>
</evidence>
<dbReference type="EMBL" id="JAAAID010002721">
    <property type="protein sequence ID" value="KAG0004984.1"/>
    <property type="molecule type" value="Genomic_DNA"/>
</dbReference>
<dbReference type="AlphaFoldDB" id="A0A9P6MJG7"/>
<dbReference type="PROSITE" id="PS50222">
    <property type="entry name" value="EF_HAND_2"/>
    <property type="match status" value="4"/>
</dbReference>
<dbReference type="CDD" id="cd00051">
    <property type="entry name" value="EFh"/>
    <property type="match status" value="2"/>
</dbReference>
<comment type="caution">
    <text evidence="5">The sequence shown here is derived from an EMBL/GenBank/DDBJ whole genome shotgun (WGS) entry which is preliminary data.</text>
</comment>
<evidence type="ECO:0000259" key="4">
    <source>
        <dbReference type="PROSITE" id="PS50222"/>
    </source>
</evidence>
<keyword evidence="6" id="KW-1185">Reference proteome</keyword>
<feature type="region of interest" description="Disordered" evidence="3">
    <location>
        <begin position="119"/>
        <end position="155"/>
    </location>
</feature>
<feature type="domain" description="EF-hand" evidence="4">
    <location>
        <begin position="7"/>
        <end position="42"/>
    </location>
</feature>
<evidence type="ECO:0000313" key="5">
    <source>
        <dbReference type="EMBL" id="KAG0004984.1"/>
    </source>
</evidence>
<reference evidence="5" key="1">
    <citation type="journal article" date="2020" name="Fungal Divers.">
        <title>Resolving the Mortierellaceae phylogeny through synthesis of multi-gene phylogenetics and phylogenomics.</title>
        <authorList>
            <person name="Vandepol N."/>
            <person name="Liber J."/>
            <person name="Desiro A."/>
            <person name="Na H."/>
            <person name="Kennedy M."/>
            <person name="Barry K."/>
            <person name="Grigoriev I.V."/>
            <person name="Miller A.N."/>
            <person name="O'Donnell K."/>
            <person name="Stajich J.E."/>
            <person name="Bonito G."/>
        </authorList>
    </citation>
    <scope>NUCLEOTIDE SEQUENCE</scope>
    <source>
        <strain evidence="5">NRRL 2769</strain>
    </source>
</reference>
<gene>
    <name evidence="5" type="ORF">BGZ80_005526</name>
</gene>
<feature type="domain" description="EF-hand" evidence="4">
    <location>
        <begin position="49"/>
        <end position="78"/>
    </location>
</feature>
<dbReference type="OrthoDB" id="26525at2759"/>
<dbReference type="SMART" id="SM00054">
    <property type="entry name" value="EFh"/>
    <property type="match status" value="4"/>
</dbReference>
<evidence type="ECO:0000256" key="1">
    <source>
        <dbReference type="ARBA" id="ARBA00022737"/>
    </source>
</evidence>
<dbReference type="Gene3D" id="1.10.238.10">
    <property type="entry name" value="EF-hand"/>
    <property type="match status" value="2"/>
</dbReference>
<dbReference type="InterPro" id="IPR011992">
    <property type="entry name" value="EF-hand-dom_pair"/>
</dbReference>
<feature type="compositionally biased region" description="Basic and acidic residues" evidence="3">
    <location>
        <begin position="137"/>
        <end position="155"/>
    </location>
</feature>
<evidence type="ECO:0000313" key="6">
    <source>
        <dbReference type="Proteomes" id="UP000703661"/>
    </source>
</evidence>
<dbReference type="PROSITE" id="PS00018">
    <property type="entry name" value="EF_HAND_1"/>
    <property type="match status" value="4"/>
</dbReference>
<name>A0A9P6MJG7_9FUNG</name>
<dbReference type="Proteomes" id="UP000703661">
    <property type="component" value="Unassembled WGS sequence"/>
</dbReference>
<feature type="domain" description="EF-hand" evidence="4">
    <location>
        <begin position="90"/>
        <end position="125"/>
    </location>
</feature>
<keyword evidence="1" id="KW-0677">Repeat</keyword>
<protein>
    <recommendedName>
        <fullName evidence="4">EF-hand domain-containing protein</fullName>
    </recommendedName>
</protein>
<proteinExistence type="predicted"/>
<feature type="domain" description="EF-hand" evidence="4">
    <location>
        <begin position="126"/>
        <end position="155"/>
    </location>
</feature>
<accession>A0A9P6MJG7</accession>